<sequence length="640" mass="72122">MVKLGNDNGGIWSCLIKLQLCFKKVNHIHIFFALFVIVLLVESITIERQFQVPSKLSRFMVSASDFAYIPVVIFVSYFGSKGNRVKWIGIGTFMTAISHLLISSSNFLFPLEQQILNYTTLQKRLFSSDELLLPNVELAKLFDYKLINDRINGSVRDFLKKAILLNDHSNEISIANDNYTLNEPLLSKIIQKMHTMTDDNISSSDMGEVKSLLQKYVTERANETLNDLNKIQNSTTTCGEKILHKAPIMMLFFGLVGFGVGRCMPWSLGVPLIDDSFSKKNIPAFFAGMNFIRILGPVCGFLIGNFCSSFYYTLKPPPGLSAKDPTWIGKNNFRNKSTMIERSVKDNSCVDQKNIKMLIFDKHHSNTSWNHRLFLPNFELIKITLLAVSEKLLYFPVPTMTSNSLVELFDFNLINYNVVLLVVICISDCNKMKQILKAALFFILIIIGSFSVGNCLVPGMLLLLSATGAPKYRPWLSRLCGLFASLPSPLIWGAVVDTTCLVWSYTCPEAKGTCAIYEPVLLRQRLYFAYVAFRLASALADLYVIKHTGGINILGEKDERQEYPADMEVPQVAGQSVQYPLLRCSCTPSRVQHQPPRQTCSAIWSNSDGICQIHPEHRLSIVEHSMRLCYSVGVILMLVQ</sequence>
<accession>A0AAF5PJE6</accession>
<feature type="transmembrane region" description="Helical" evidence="2">
    <location>
        <begin position="28"/>
        <end position="47"/>
    </location>
</feature>
<feature type="transmembrane region" description="Helical" evidence="2">
    <location>
        <begin position="85"/>
        <end position="109"/>
    </location>
</feature>
<dbReference type="Proteomes" id="UP000093561">
    <property type="component" value="Unassembled WGS sequence"/>
</dbReference>
<feature type="transmembrane region" description="Helical" evidence="2">
    <location>
        <begin position="291"/>
        <end position="314"/>
    </location>
</feature>
<dbReference type="GO" id="GO:0015347">
    <property type="term" value="F:sodium-independent organic anion transmembrane transporter activity"/>
    <property type="evidence" value="ECO:0007669"/>
    <property type="project" value="TreeGrafter"/>
</dbReference>
<reference evidence="4" key="3">
    <citation type="submission" date="2024-02" db="UniProtKB">
        <authorList>
            <consortium name="WormBaseParasite"/>
        </authorList>
    </citation>
    <scope>IDENTIFICATION</scope>
    <source>
        <strain evidence="4">pt0022</strain>
    </source>
</reference>
<dbReference type="PANTHER" id="PTHR11388">
    <property type="entry name" value="ORGANIC ANION TRANSPORTER"/>
    <property type="match status" value="1"/>
</dbReference>
<dbReference type="GO" id="GO:0016323">
    <property type="term" value="C:basolateral plasma membrane"/>
    <property type="evidence" value="ECO:0007669"/>
    <property type="project" value="TreeGrafter"/>
</dbReference>
<feature type="transmembrane region" description="Helical" evidence="2">
    <location>
        <begin position="409"/>
        <end position="427"/>
    </location>
</feature>
<dbReference type="WBParaSite" id="mrna-Wban_01554">
    <property type="protein sequence ID" value="mrna-Wban_01554"/>
    <property type="gene ID" value="Wban_01554"/>
</dbReference>
<dbReference type="Pfam" id="PF03137">
    <property type="entry name" value="OATP"/>
    <property type="match status" value="2"/>
</dbReference>
<keyword evidence="1" id="KW-1015">Disulfide bond</keyword>
<evidence type="ECO:0000313" key="4">
    <source>
        <dbReference type="WBParaSite" id="mrna-Wban_01554"/>
    </source>
</evidence>
<feature type="transmembrane region" description="Helical" evidence="2">
    <location>
        <begin position="439"/>
        <end position="464"/>
    </location>
</feature>
<keyword evidence="2" id="KW-1133">Transmembrane helix</keyword>
<feature type="transmembrane region" description="Helical" evidence="2">
    <location>
        <begin position="250"/>
        <end position="271"/>
    </location>
</feature>
<organism evidence="3 4">
    <name type="scientific">Wuchereria bancrofti</name>
    <dbReference type="NCBI Taxonomy" id="6293"/>
    <lineage>
        <taxon>Eukaryota</taxon>
        <taxon>Metazoa</taxon>
        <taxon>Ecdysozoa</taxon>
        <taxon>Nematoda</taxon>
        <taxon>Chromadorea</taxon>
        <taxon>Rhabditida</taxon>
        <taxon>Spirurina</taxon>
        <taxon>Spiruromorpha</taxon>
        <taxon>Filarioidea</taxon>
        <taxon>Onchocercidae</taxon>
        <taxon>Wuchereria</taxon>
    </lineage>
</organism>
<feature type="transmembrane region" description="Helical" evidence="2">
    <location>
        <begin position="59"/>
        <end position="79"/>
    </location>
</feature>
<evidence type="ECO:0000256" key="1">
    <source>
        <dbReference type="ARBA" id="ARBA00023157"/>
    </source>
</evidence>
<dbReference type="AlphaFoldDB" id="A0AAF5PJE6"/>
<dbReference type="SUPFAM" id="SSF103473">
    <property type="entry name" value="MFS general substrate transporter"/>
    <property type="match status" value="1"/>
</dbReference>
<dbReference type="InterPro" id="IPR004156">
    <property type="entry name" value="OATP"/>
</dbReference>
<proteinExistence type="predicted"/>
<evidence type="ECO:0000313" key="3">
    <source>
        <dbReference type="Proteomes" id="UP000093561"/>
    </source>
</evidence>
<dbReference type="PANTHER" id="PTHR11388:SF76">
    <property type="entry name" value="SOLUTE CARRIER ORGANIC ANION TRANSPORTER FAMILY MEMBER"/>
    <property type="match status" value="1"/>
</dbReference>
<dbReference type="InterPro" id="IPR036259">
    <property type="entry name" value="MFS_trans_sf"/>
</dbReference>
<keyword evidence="2" id="KW-0812">Transmembrane</keyword>
<keyword evidence="2" id="KW-0472">Membrane</keyword>
<name>A0AAF5PJE6_WUCBA</name>
<protein>
    <submittedName>
        <fullName evidence="4">Uncharacterized protein</fullName>
    </submittedName>
</protein>
<dbReference type="GO" id="GO:0043252">
    <property type="term" value="P:sodium-independent organic anion transport"/>
    <property type="evidence" value="ECO:0007669"/>
    <property type="project" value="TreeGrafter"/>
</dbReference>
<reference evidence="3" key="1">
    <citation type="submission" date="2015-03" db="EMBL/GenBank/DDBJ databases">
        <title>Wuchereria bancrofti Genome Sequencing Papua New Guinea Strain.</title>
        <authorList>
            <person name="Small S.T."/>
            <person name="Serre D."/>
            <person name="Zimmerman P.A."/>
        </authorList>
    </citation>
    <scope>NUCLEOTIDE SEQUENCE [LARGE SCALE GENOMIC DNA]</scope>
    <source>
        <strain evidence="3">pt0022</strain>
    </source>
</reference>
<reference evidence="3" key="2">
    <citation type="journal article" date="2016" name="Mol. Ecol.">
        <title>Population genomics of the filarial nematode parasite Wuchereria bancrofti from mosquitoes.</title>
        <authorList>
            <person name="Small S.T."/>
            <person name="Reimer L.J."/>
            <person name="Tisch D.J."/>
            <person name="King C.L."/>
            <person name="Christensen B.M."/>
            <person name="Siba P.M."/>
            <person name="Kazura J.W."/>
            <person name="Serre D."/>
            <person name="Zimmerman P.A."/>
        </authorList>
    </citation>
    <scope>NUCLEOTIDE SEQUENCE</scope>
    <source>
        <strain evidence="3">pt0022</strain>
    </source>
</reference>
<evidence type="ECO:0000256" key="2">
    <source>
        <dbReference type="SAM" id="Phobius"/>
    </source>
</evidence>